<protein>
    <recommendedName>
        <fullName evidence="14">CDP-diacylglycerol--glycerol-3-phosphate 3-phosphatidyltransferase</fullName>
    </recommendedName>
</protein>
<keyword evidence="13" id="KW-1185">Reference proteome</keyword>
<dbReference type="EMBL" id="BLLF01000566">
    <property type="protein sequence ID" value="GFH13014.1"/>
    <property type="molecule type" value="Genomic_DNA"/>
</dbReference>
<keyword evidence="2" id="KW-0444">Lipid biosynthesis</keyword>
<dbReference type="PROSITE" id="PS00379">
    <property type="entry name" value="CDP_ALCOHOL_P_TRANSF"/>
    <property type="match status" value="1"/>
</dbReference>
<dbReference type="GO" id="GO:0046474">
    <property type="term" value="P:glycerophospholipid biosynthetic process"/>
    <property type="evidence" value="ECO:0007669"/>
    <property type="project" value="TreeGrafter"/>
</dbReference>
<dbReference type="InterPro" id="IPR050324">
    <property type="entry name" value="CDP-alcohol_PTase-I"/>
</dbReference>
<name>A0A699Z1W4_HAELA</name>
<evidence type="ECO:0000256" key="6">
    <source>
        <dbReference type="ARBA" id="ARBA00023098"/>
    </source>
</evidence>
<dbReference type="InterPro" id="IPR043130">
    <property type="entry name" value="CDP-OH_PTrfase_TM_dom"/>
</dbReference>
<keyword evidence="9" id="KW-1208">Phospholipid metabolism</keyword>
<evidence type="ECO:0000313" key="13">
    <source>
        <dbReference type="Proteomes" id="UP000485058"/>
    </source>
</evidence>
<dbReference type="PANTHER" id="PTHR14269:SF62">
    <property type="entry name" value="CDP-DIACYLGLYCEROL--GLYCEROL-3-PHOSPHATE 3-PHOSPHATIDYLTRANSFERASE 1, CHLOROPLASTIC"/>
    <property type="match status" value="1"/>
</dbReference>
<dbReference type="Proteomes" id="UP000485058">
    <property type="component" value="Unassembled WGS sequence"/>
</dbReference>
<keyword evidence="8" id="KW-0594">Phospholipid biosynthesis</keyword>
<feature type="non-terminal residue" evidence="12">
    <location>
        <position position="1"/>
    </location>
</feature>
<evidence type="ECO:0000256" key="1">
    <source>
        <dbReference type="ARBA" id="ARBA00004141"/>
    </source>
</evidence>
<keyword evidence="6" id="KW-0443">Lipid metabolism</keyword>
<dbReference type="PANTHER" id="PTHR14269">
    <property type="entry name" value="CDP-DIACYLGLYCEROL--GLYCEROL-3-PHOSPHATE 3-PHOSPHATIDYLTRANSFERASE-RELATED"/>
    <property type="match status" value="1"/>
</dbReference>
<evidence type="ECO:0000256" key="11">
    <source>
        <dbReference type="SAM" id="Phobius"/>
    </source>
</evidence>
<comment type="subcellular location">
    <subcellularLocation>
        <location evidence="1">Membrane</location>
        <topology evidence="1">Multi-pass membrane protein</topology>
    </subcellularLocation>
</comment>
<evidence type="ECO:0000256" key="10">
    <source>
        <dbReference type="RuleBase" id="RU003750"/>
    </source>
</evidence>
<evidence type="ECO:0000256" key="2">
    <source>
        <dbReference type="ARBA" id="ARBA00022516"/>
    </source>
</evidence>
<evidence type="ECO:0000256" key="5">
    <source>
        <dbReference type="ARBA" id="ARBA00022989"/>
    </source>
</evidence>
<sequence length="112" mass="12093">MLLGCCCIQAFTIPTLLTISRVVVIPFVVAAWYWSSPWSTSIVTLLFVLAALTDWLDGYLARKLNASSEFGAFLDPVADKLMVAAVLVLLSTQPLTAGPLAGNHWLLPVCTL</sequence>
<dbReference type="AlphaFoldDB" id="A0A699Z1W4"/>
<evidence type="ECO:0000313" key="12">
    <source>
        <dbReference type="EMBL" id="GFH13014.1"/>
    </source>
</evidence>
<evidence type="ECO:0000256" key="4">
    <source>
        <dbReference type="ARBA" id="ARBA00022692"/>
    </source>
</evidence>
<dbReference type="GO" id="GO:0008444">
    <property type="term" value="F:CDP-diacylglycerol-glycerol-3-phosphate 3-phosphatidyltransferase activity"/>
    <property type="evidence" value="ECO:0007669"/>
    <property type="project" value="TreeGrafter"/>
</dbReference>
<proteinExistence type="inferred from homology"/>
<feature type="transmembrane region" description="Helical" evidence="11">
    <location>
        <begin position="40"/>
        <end position="60"/>
    </location>
</feature>
<feature type="transmembrane region" description="Helical" evidence="11">
    <location>
        <begin position="12"/>
        <end position="34"/>
    </location>
</feature>
<reference evidence="12 13" key="1">
    <citation type="submission" date="2020-02" db="EMBL/GenBank/DDBJ databases">
        <title>Draft genome sequence of Haematococcus lacustris strain NIES-144.</title>
        <authorList>
            <person name="Morimoto D."/>
            <person name="Nakagawa S."/>
            <person name="Yoshida T."/>
            <person name="Sawayama S."/>
        </authorList>
    </citation>
    <scope>NUCLEOTIDE SEQUENCE [LARGE SCALE GENOMIC DNA]</scope>
    <source>
        <strain evidence="12 13">NIES-144</strain>
    </source>
</reference>
<keyword evidence="5 11" id="KW-1133">Transmembrane helix</keyword>
<keyword evidence="7 11" id="KW-0472">Membrane</keyword>
<evidence type="ECO:0000256" key="3">
    <source>
        <dbReference type="ARBA" id="ARBA00022679"/>
    </source>
</evidence>
<dbReference type="InterPro" id="IPR000462">
    <property type="entry name" value="CDP-OH_P_trans"/>
</dbReference>
<dbReference type="Pfam" id="PF01066">
    <property type="entry name" value="CDP-OH_P_transf"/>
    <property type="match status" value="1"/>
</dbReference>
<dbReference type="GO" id="GO:0016020">
    <property type="term" value="C:membrane"/>
    <property type="evidence" value="ECO:0007669"/>
    <property type="project" value="UniProtKB-SubCell"/>
</dbReference>
<keyword evidence="3 10" id="KW-0808">Transferase</keyword>
<evidence type="ECO:0000256" key="7">
    <source>
        <dbReference type="ARBA" id="ARBA00023136"/>
    </source>
</evidence>
<organism evidence="12 13">
    <name type="scientific">Haematococcus lacustris</name>
    <name type="common">Green alga</name>
    <name type="synonym">Haematococcus pluvialis</name>
    <dbReference type="NCBI Taxonomy" id="44745"/>
    <lineage>
        <taxon>Eukaryota</taxon>
        <taxon>Viridiplantae</taxon>
        <taxon>Chlorophyta</taxon>
        <taxon>core chlorophytes</taxon>
        <taxon>Chlorophyceae</taxon>
        <taxon>CS clade</taxon>
        <taxon>Chlamydomonadales</taxon>
        <taxon>Haematococcaceae</taxon>
        <taxon>Haematococcus</taxon>
    </lineage>
</organism>
<dbReference type="InterPro" id="IPR048254">
    <property type="entry name" value="CDP_ALCOHOL_P_TRANSF_CS"/>
</dbReference>
<evidence type="ECO:0008006" key="14">
    <source>
        <dbReference type="Google" id="ProtNLM"/>
    </source>
</evidence>
<comment type="similarity">
    <text evidence="10">Belongs to the CDP-alcohol phosphatidyltransferase class-I family.</text>
</comment>
<accession>A0A699Z1W4</accession>
<evidence type="ECO:0000256" key="8">
    <source>
        <dbReference type="ARBA" id="ARBA00023209"/>
    </source>
</evidence>
<feature type="non-terminal residue" evidence="12">
    <location>
        <position position="112"/>
    </location>
</feature>
<evidence type="ECO:0000256" key="9">
    <source>
        <dbReference type="ARBA" id="ARBA00023264"/>
    </source>
</evidence>
<gene>
    <name evidence="12" type="ORF">HaLaN_08813</name>
</gene>
<comment type="caution">
    <text evidence="12">The sequence shown here is derived from an EMBL/GenBank/DDBJ whole genome shotgun (WGS) entry which is preliminary data.</text>
</comment>
<keyword evidence="4 11" id="KW-0812">Transmembrane</keyword>
<dbReference type="Gene3D" id="1.20.120.1760">
    <property type="match status" value="1"/>
</dbReference>